<name>A0A0H5R0V2_9EUKA</name>
<dbReference type="AlphaFoldDB" id="A0A0H5R0V2"/>
<reference evidence="2" key="1">
    <citation type="submission" date="2015-04" db="EMBL/GenBank/DDBJ databases">
        <title>The genome sequence of the plant pathogenic Rhizarian Plasmodiophora brassicae reveals insights in its biotrophic life cycle and the origin of chitin synthesis.</title>
        <authorList>
            <person name="Schwelm A."/>
            <person name="Fogelqvist J."/>
            <person name="Knaust A."/>
            <person name="Julke S."/>
            <person name="Lilja T."/>
            <person name="Dhandapani V."/>
            <person name="Bonilla-Rosso G."/>
            <person name="Karlsson M."/>
            <person name="Shevchenko A."/>
            <person name="Choi S.R."/>
            <person name="Kim H.G."/>
            <person name="Park J.Y."/>
            <person name="Lim Y.P."/>
            <person name="Ludwig-Muller J."/>
            <person name="Dixelius C."/>
        </authorList>
    </citation>
    <scope>NUCLEOTIDE SEQUENCE</scope>
    <source>
        <tissue evidence="2">Potato root galls</tissue>
    </source>
</reference>
<sequence>MHIETKAQNSQILPSYYHITTMWPTNTHSTKTKSTGKLNESKEVKQREHKSRVCYRAIKRSKTEFEYIHRLSITMEISSVASPTSISIWITLKNGNKIRNSEAVLTKRKGNHLIVEEN</sequence>
<proteinExistence type="predicted"/>
<organism evidence="2">
    <name type="scientific">Spongospora subterranea</name>
    <dbReference type="NCBI Taxonomy" id="70186"/>
    <lineage>
        <taxon>Eukaryota</taxon>
        <taxon>Sar</taxon>
        <taxon>Rhizaria</taxon>
        <taxon>Endomyxa</taxon>
        <taxon>Phytomyxea</taxon>
        <taxon>Plasmodiophorida</taxon>
        <taxon>Plasmodiophoridae</taxon>
        <taxon>Spongospora</taxon>
    </lineage>
</organism>
<evidence type="ECO:0000256" key="1">
    <source>
        <dbReference type="SAM" id="MobiDB-lite"/>
    </source>
</evidence>
<dbReference type="EMBL" id="HACM01007373">
    <property type="protein sequence ID" value="CRZ07815.1"/>
    <property type="molecule type" value="Transcribed_RNA"/>
</dbReference>
<protein>
    <submittedName>
        <fullName evidence="2">Uncharacterized protein</fullName>
    </submittedName>
</protein>
<feature type="region of interest" description="Disordered" evidence="1">
    <location>
        <begin position="26"/>
        <end position="50"/>
    </location>
</feature>
<evidence type="ECO:0000313" key="2">
    <source>
        <dbReference type="EMBL" id="CRZ07815.1"/>
    </source>
</evidence>
<accession>A0A0H5R0V2</accession>
<feature type="compositionally biased region" description="Polar residues" evidence="1">
    <location>
        <begin position="26"/>
        <end position="38"/>
    </location>
</feature>